<dbReference type="KEGG" id="scib:HUG20_11575"/>
<keyword evidence="1" id="KW-0812">Transmembrane</keyword>
<feature type="transmembrane region" description="Helical" evidence="1">
    <location>
        <begin position="241"/>
        <end position="259"/>
    </location>
</feature>
<dbReference type="PANTHER" id="PTHR11328">
    <property type="entry name" value="MAJOR FACILITATOR SUPERFAMILY DOMAIN-CONTAINING PROTEIN"/>
    <property type="match status" value="1"/>
</dbReference>
<dbReference type="EMBL" id="CP054706">
    <property type="protein sequence ID" value="QQK80471.1"/>
    <property type="molecule type" value="Genomic_DNA"/>
</dbReference>
<dbReference type="Gene3D" id="1.20.1250.20">
    <property type="entry name" value="MFS general substrate transporter like domains"/>
    <property type="match status" value="2"/>
</dbReference>
<reference evidence="2 3" key="1">
    <citation type="submission" date="2020-06" db="EMBL/GenBank/DDBJ databases">
        <title>Genomic analysis of Salicibibacter sp. NKC21-4.</title>
        <authorList>
            <person name="Oh Y.J."/>
        </authorList>
    </citation>
    <scope>NUCLEOTIDE SEQUENCE [LARGE SCALE GENOMIC DNA]</scope>
    <source>
        <strain evidence="2 3">NKC21-4</strain>
    </source>
</reference>
<dbReference type="Pfam" id="PF13347">
    <property type="entry name" value="MFS_2"/>
    <property type="match status" value="1"/>
</dbReference>
<dbReference type="CDD" id="cd17332">
    <property type="entry name" value="MFS_MelB_like"/>
    <property type="match status" value="1"/>
</dbReference>
<keyword evidence="3" id="KW-1185">Reference proteome</keyword>
<evidence type="ECO:0000313" key="2">
    <source>
        <dbReference type="EMBL" id="QQK80471.1"/>
    </source>
</evidence>
<feature type="transmembrane region" description="Helical" evidence="1">
    <location>
        <begin position="279"/>
        <end position="300"/>
    </location>
</feature>
<feature type="transmembrane region" description="Helical" evidence="1">
    <location>
        <begin position="416"/>
        <end position="438"/>
    </location>
</feature>
<dbReference type="Proteomes" id="UP000595349">
    <property type="component" value="Chromosome"/>
</dbReference>
<dbReference type="NCBIfam" id="TIGR00792">
    <property type="entry name" value="gph"/>
    <property type="match status" value="1"/>
</dbReference>
<feature type="transmembrane region" description="Helical" evidence="1">
    <location>
        <begin position="27"/>
        <end position="51"/>
    </location>
</feature>
<feature type="transmembrane region" description="Helical" evidence="1">
    <location>
        <begin position="162"/>
        <end position="181"/>
    </location>
</feature>
<protein>
    <submittedName>
        <fullName evidence="2">MFS transporter</fullName>
    </submittedName>
</protein>
<accession>A0A7T6ZCF3</accession>
<feature type="transmembrane region" description="Helical" evidence="1">
    <location>
        <begin position="97"/>
        <end position="115"/>
    </location>
</feature>
<proteinExistence type="predicted"/>
<dbReference type="GO" id="GO:0006814">
    <property type="term" value="P:sodium ion transport"/>
    <property type="evidence" value="ECO:0007669"/>
    <property type="project" value="InterPro"/>
</dbReference>
<dbReference type="GO" id="GO:0005886">
    <property type="term" value="C:plasma membrane"/>
    <property type="evidence" value="ECO:0007669"/>
    <property type="project" value="TreeGrafter"/>
</dbReference>
<organism evidence="2 3">
    <name type="scientific">Salicibibacter cibi</name>
    <dbReference type="NCBI Taxonomy" id="2743001"/>
    <lineage>
        <taxon>Bacteria</taxon>
        <taxon>Bacillati</taxon>
        <taxon>Bacillota</taxon>
        <taxon>Bacilli</taxon>
        <taxon>Bacillales</taxon>
        <taxon>Bacillaceae</taxon>
        <taxon>Salicibibacter</taxon>
    </lineage>
</organism>
<feature type="transmembrane region" description="Helical" evidence="1">
    <location>
        <begin position="372"/>
        <end position="396"/>
    </location>
</feature>
<feature type="transmembrane region" description="Helical" evidence="1">
    <location>
        <begin position="121"/>
        <end position="141"/>
    </location>
</feature>
<feature type="transmembrane region" description="Helical" evidence="1">
    <location>
        <begin position="307"/>
        <end position="324"/>
    </location>
</feature>
<dbReference type="RefSeq" id="WP_200084843.1">
    <property type="nucleotide sequence ID" value="NZ_CP054706.1"/>
</dbReference>
<sequence>MTEQSVKEKPIDQNNPKIEQPARKEMWGYASSAFGIFAIWTLINTFLTYYYTDVVGLTAGAVGTLLLVARLFDGITDLGMGVFIDRTRSKYGSARPWLLWVAVPFGLITVLLFSVPDIGMTGMLVYAYISYLGFILLYTAVSISYKSLQGFMTASPKSRSVTNTYSGILNFSGALVVTVLSQPLAGVIGWTTTAALYGLIAIVAIFITFRSVKERVGPQSLKADEKVPFVLGFKSLLKNKYWVIMTLFSMVLYALVGMSQGSTIYHAQVILENVDVFPIIGLATTIPMILGLFFMVPVVVRIGKRNTALIGLFVLIIGQVIRFIDPADLTIFLIGTVIVGFGIMAPQAYVYGMINDTIEYGEYKTGIRSAGLINSGVSFGMKVGSGIGLALIGWLLSFGGYVGGQVEQTPLATEMILAINIYIPIVISVILIILLLFYKLDKEHPTIVAELQKRKS</sequence>
<dbReference type="GO" id="GO:0015293">
    <property type="term" value="F:symporter activity"/>
    <property type="evidence" value="ECO:0007669"/>
    <property type="project" value="InterPro"/>
</dbReference>
<dbReference type="InterPro" id="IPR001927">
    <property type="entry name" value="Na/Gal_symport"/>
</dbReference>
<feature type="transmembrane region" description="Helical" evidence="1">
    <location>
        <begin position="187"/>
        <end position="209"/>
    </location>
</feature>
<feature type="transmembrane region" description="Helical" evidence="1">
    <location>
        <begin position="57"/>
        <end position="76"/>
    </location>
</feature>
<gene>
    <name evidence="2" type="ORF">HUG20_11575</name>
</gene>
<dbReference type="InterPro" id="IPR039672">
    <property type="entry name" value="MFS_2"/>
</dbReference>
<keyword evidence="1" id="KW-0472">Membrane</keyword>
<dbReference type="InterPro" id="IPR036259">
    <property type="entry name" value="MFS_trans_sf"/>
</dbReference>
<dbReference type="SUPFAM" id="SSF103473">
    <property type="entry name" value="MFS general substrate transporter"/>
    <property type="match status" value="1"/>
</dbReference>
<feature type="transmembrane region" description="Helical" evidence="1">
    <location>
        <begin position="330"/>
        <end position="351"/>
    </location>
</feature>
<dbReference type="AlphaFoldDB" id="A0A7T6ZCF3"/>
<evidence type="ECO:0000256" key="1">
    <source>
        <dbReference type="SAM" id="Phobius"/>
    </source>
</evidence>
<keyword evidence="1" id="KW-1133">Transmembrane helix</keyword>
<dbReference type="GO" id="GO:0008643">
    <property type="term" value="P:carbohydrate transport"/>
    <property type="evidence" value="ECO:0007669"/>
    <property type="project" value="InterPro"/>
</dbReference>
<name>A0A7T6ZCF3_9BACI</name>
<dbReference type="PANTHER" id="PTHR11328:SF24">
    <property type="entry name" value="MAJOR FACILITATOR SUPERFAMILY (MFS) PROFILE DOMAIN-CONTAINING PROTEIN"/>
    <property type="match status" value="1"/>
</dbReference>
<evidence type="ECO:0000313" key="3">
    <source>
        <dbReference type="Proteomes" id="UP000595349"/>
    </source>
</evidence>